<keyword evidence="3" id="KW-0808">Transferase</keyword>
<dbReference type="AlphaFoldDB" id="A0A1Y1Z299"/>
<dbReference type="PANTHER" id="PTHR31571">
    <property type="entry name" value="ALTERED INHERITANCE OF MITOCHONDRIA PROTEIN 6"/>
    <property type="match status" value="1"/>
</dbReference>
<evidence type="ECO:0000313" key="12">
    <source>
        <dbReference type="Proteomes" id="UP000193498"/>
    </source>
</evidence>
<comment type="catalytic activity">
    <reaction evidence="9">
        <text>L-lysyl-[histone] + acetyl-CoA = N(6)-acetyl-L-lysyl-[histone] + CoA + H(+)</text>
        <dbReference type="Rhea" id="RHEA:21992"/>
        <dbReference type="Rhea" id="RHEA-COMP:9845"/>
        <dbReference type="Rhea" id="RHEA-COMP:11338"/>
        <dbReference type="ChEBI" id="CHEBI:15378"/>
        <dbReference type="ChEBI" id="CHEBI:29969"/>
        <dbReference type="ChEBI" id="CHEBI:57287"/>
        <dbReference type="ChEBI" id="CHEBI:57288"/>
        <dbReference type="ChEBI" id="CHEBI:61930"/>
        <dbReference type="EC" id="2.3.1.48"/>
    </reaction>
    <physiologicalReaction direction="left-to-right" evidence="9">
        <dbReference type="Rhea" id="RHEA:21993"/>
    </physiologicalReaction>
</comment>
<keyword evidence="4" id="KW-0227">DNA damage</keyword>
<evidence type="ECO:0000256" key="1">
    <source>
        <dbReference type="ARBA" id="ARBA00004123"/>
    </source>
</evidence>
<dbReference type="InParanoid" id="A0A1Y1Z299"/>
<reference evidence="11 12" key="1">
    <citation type="submission" date="2016-07" db="EMBL/GenBank/DDBJ databases">
        <title>Pervasive Adenine N6-methylation of Active Genes in Fungi.</title>
        <authorList>
            <consortium name="DOE Joint Genome Institute"/>
            <person name="Mondo S.J."/>
            <person name="Dannebaum R.O."/>
            <person name="Kuo R.C."/>
            <person name="Labutti K."/>
            <person name="Haridas S."/>
            <person name="Kuo A."/>
            <person name="Salamov A."/>
            <person name="Ahrendt S.R."/>
            <person name="Lipzen A."/>
            <person name="Sullivan W."/>
            <person name="Andreopoulos W.B."/>
            <person name="Clum A."/>
            <person name="Lindquist E."/>
            <person name="Daum C."/>
            <person name="Ramamoorthy G.K."/>
            <person name="Gryganskyi A."/>
            <person name="Culley D."/>
            <person name="Magnuson J.K."/>
            <person name="James T.Y."/>
            <person name="O'Malley M.A."/>
            <person name="Stajich J.E."/>
            <person name="Spatafora J.W."/>
            <person name="Visel A."/>
            <person name="Grigoriev I.V."/>
        </authorList>
    </citation>
    <scope>NUCLEOTIDE SEQUENCE [LARGE SCALE GENOMIC DNA]</scope>
    <source>
        <strain evidence="11 12">CBS 931.73</strain>
    </source>
</reference>
<comment type="caution">
    <text evidence="11">The sequence shown here is derived from an EMBL/GenBank/DDBJ whole genome shotgun (WGS) entry which is preliminary data.</text>
</comment>
<dbReference type="PANTHER" id="PTHR31571:SF2">
    <property type="entry name" value="HISTONE ACETYLTRANSFERASE RTT109"/>
    <property type="match status" value="1"/>
</dbReference>
<dbReference type="GO" id="GO:0006355">
    <property type="term" value="P:regulation of DNA-templated transcription"/>
    <property type="evidence" value="ECO:0007669"/>
    <property type="project" value="InterPro"/>
</dbReference>
<dbReference type="InterPro" id="IPR051236">
    <property type="entry name" value="HAT_RTT109-like"/>
</dbReference>
<organism evidence="11 12">
    <name type="scientific">Basidiobolus meristosporus CBS 931.73</name>
    <dbReference type="NCBI Taxonomy" id="1314790"/>
    <lineage>
        <taxon>Eukaryota</taxon>
        <taxon>Fungi</taxon>
        <taxon>Fungi incertae sedis</taxon>
        <taxon>Zoopagomycota</taxon>
        <taxon>Entomophthoromycotina</taxon>
        <taxon>Basidiobolomycetes</taxon>
        <taxon>Basidiobolales</taxon>
        <taxon>Basidiobolaceae</taxon>
        <taxon>Basidiobolus</taxon>
    </lineage>
</organism>
<feature type="region of interest" description="Disordered" evidence="10">
    <location>
        <begin position="364"/>
        <end position="389"/>
    </location>
</feature>
<dbReference type="GO" id="GO:0032931">
    <property type="term" value="F:histone H3K56 acetyltransferase activity"/>
    <property type="evidence" value="ECO:0007669"/>
    <property type="project" value="TreeGrafter"/>
</dbReference>
<evidence type="ECO:0000256" key="4">
    <source>
        <dbReference type="ARBA" id="ARBA00022763"/>
    </source>
</evidence>
<evidence type="ECO:0000256" key="3">
    <source>
        <dbReference type="ARBA" id="ARBA00022679"/>
    </source>
</evidence>
<gene>
    <name evidence="11" type="ORF">K493DRAFT_296982</name>
</gene>
<dbReference type="SMART" id="SM01250">
    <property type="entry name" value="KAT11"/>
    <property type="match status" value="1"/>
</dbReference>
<sequence>METFLEEALKTALSSHPLKLYISTQEWSDTEPLYNDPSVEAKCKKRRQLIFVSQVLDPTEESTEDKKPTPTTPSQEVYILGLSVLEYETARGAEEDAKVIKTIYIDKLDSSGYGAFPARGSVAVNGRMSVARALIHGYLRYCANEYLRTNEEIFLHVFARSQPQYLFAESAKNPKKNILNDQELIQWWKRSLHSLSTSDLDTTQVQGYWYVPGADDMSLKASTATEDKTSFSWKWGWPYNNKDKALHVIPQFPDDAKSRLSAKDHMENVSVWEFFELLSISEECGSGRRAGFFVLHMSSGKSSSGPEVTKEPMDQEQFHEVEEQLYYLDFSCLDECVQSTRKLNDLLIKAQALHVDIVPNKIEPLPEQSSSKRKTSLDESPNVNVLSSSLVRKKPKVNVLGGSLIRKKPKTD</sequence>
<keyword evidence="5" id="KW-0007">Acetylation</keyword>
<evidence type="ECO:0000256" key="9">
    <source>
        <dbReference type="ARBA" id="ARBA00048940"/>
    </source>
</evidence>
<dbReference type="PROSITE" id="PS51728">
    <property type="entry name" value="RTT109_HAT"/>
    <property type="match status" value="1"/>
</dbReference>
<keyword evidence="8" id="KW-0539">Nucleus</keyword>
<accession>A0A1Y1Z299</accession>
<evidence type="ECO:0000313" key="11">
    <source>
        <dbReference type="EMBL" id="ORY04412.1"/>
    </source>
</evidence>
<evidence type="ECO:0000256" key="5">
    <source>
        <dbReference type="ARBA" id="ARBA00022990"/>
    </source>
</evidence>
<dbReference type="GO" id="GO:0006974">
    <property type="term" value="P:DNA damage response"/>
    <property type="evidence" value="ECO:0007669"/>
    <property type="project" value="UniProtKB-KW"/>
</dbReference>
<evidence type="ECO:0000256" key="2">
    <source>
        <dbReference type="ARBA" id="ARBA00013184"/>
    </source>
</evidence>
<dbReference type="STRING" id="1314790.A0A1Y1Z299"/>
<dbReference type="Proteomes" id="UP000193498">
    <property type="component" value="Unassembled WGS sequence"/>
</dbReference>
<evidence type="ECO:0000256" key="8">
    <source>
        <dbReference type="ARBA" id="ARBA00023242"/>
    </source>
</evidence>
<evidence type="ECO:0000256" key="7">
    <source>
        <dbReference type="ARBA" id="ARBA00023163"/>
    </source>
</evidence>
<keyword evidence="12" id="KW-1185">Reference proteome</keyword>
<dbReference type="EC" id="2.3.1.48" evidence="2"/>
<keyword evidence="6" id="KW-0805">Transcription regulation</keyword>
<dbReference type="OrthoDB" id="3361892at2759"/>
<dbReference type="FunCoup" id="A0A1Y1Z299">
    <property type="interactions" value="207"/>
</dbReference>
<evidence type="ECO:0000256" key="6">
    <source>
        <dbReference type="ARBA" id="ARBA00023015"/>
    </source>
</evidence>
<dbReference type="GO" id="GO:0005634">
    <property type="term" value="C:nucleus"/>
    <property type="evidence" value="ECO:0007669"/>
    <property type="project" value="UniProtKB-SubCell"/>
</dbReference>
<keyword evidence="7" id="KW-0804">Transcription</keyword>
<dbReference type="Pfam" id="PF08214">
    <property type="entry name" value="HAT_KAT11"/>
    <property type="match status" value="1"/>
</dbReference>
<comment type="subcellular location">
    <subcellularLocation>
        <location evidence="1">Nucleus</location>
    </subcellularLocation>
</comment>
<dbReference type="InterPro" id="IPR016849">
    <property type="entry name" value="Rtt109"/>
</dbReference>
<dbReference type="InterPro" id="IPR013178">
    <property type="entry name" value="Histone_AcTrfase_Rtt109/CBP"/>
</dbReference>
<name>A0A1Y1Z299_9FUNG</name>
<evidence type="ECO:0000256" key="10">
    <source>
        <dbReference type="SAM" id="MobiDB-lite"/>
    </source>
</evidence>
<proteinExistence type="predicted"/>
<dbReference type="EMBL" id="MCFE01000035">
    <property type="protein sequence ID" value="ORY04412.1"/>
    <property type="molecule type" value="Genomic_DNA"/>
</dbReference>
<protein>
    <recommendedName>
        <fullName evidence="2">histone acetyltransferase</fullName>
        <ecNumber evidence="2">2.3.1.48</ecNumber>
    </recommendedName>
</protein>